<evidence type="ECO:0000256" key="3">
    <source>
        <dbReference type="ARBA" id="ARBA00023002"/>
    </source>
</evidence>
<feature type="region of interest" description="Disordered" evidence="5">
    <location>
        <begin position="793"/>
        <end position="814"/>
    </location>
</feature>
<sequence>MHSKSFTVHVHGVDKINRWWTDGVPFIQQCPISPNTDYSYRFIADTPGTHWYHGHLMEDSGEGLVGGFVVLKPDEKMEFEDLSTADPSQLYLDRLHWRRKWIGHSLDNEKELPDGTGCERVERTFDGTLSREIPVSAIIIGNKGWHNQTDIINRPSRLPLTTFGIEIGENIMLRLVNAGISQGVFVWIEDHDFWIVAADGSYIKPIKVDSLLMFSGERYDIIIKGLANPKRKIYRIIFELMEQMKEMEGGIWKNRKPTVGLANILYENLKKEKENNNDQVDWTHNHCTENKKCLVFNCPFKQFPSSFNMSCIYADKLQGESTTNNNEHLEIKNQTKNVSKEEIKEKEIINEAIKLPKENKKQKFREIFVNLHDGLNGWRFLDPKGIPYFRKIDKVEEMECNEKKCDRWANDVLYNKNCQCFINYKFNFGEIIQIIAVSAGGMPHPFHLHGHRFVVLRMGFAEQFNGNGTLKGLNKHLECLGKSNRCAEMKWSNKDWEEGEIPEINKNPVLRDTVVVPAKGFVVIRFRANNPGWWFAHCHLLMHSMDGMNFAFRVGKDKEIPSPPKGFPHHCGIYEELPIGKEGSDHLDEIDEDDDKMKNKMKVKPNKKRPAPTIQDDQSIEKSIEKEEKKKKKHDLSSILQKAPPVFPWLFSNENVKNAEENVKTEPGKTVDPSVSVVPEKPIIGDKSEDTKPPPPPPPPLQKNKQFTIKLQQNWTNLNSPSKAVQDSSKSSKPETLFQRASDASLKKAIEENGDSSFSPLFHDTSNSILSLIEGSTQMGLVTEAHREAAVSEWRAKTENKNKERSLNKEKFEEDEDLDYDDELIDVDEGLARQILADVDKEELEARTRKKAKKAAKRLRREKLRQNQNNLDETKHKKSHKTAKEAKSKSHKKKKSKSESSKTTSHSKRTKKHDADTDRKKSRKSSRSSSRSSSRHHQKTSVYRKSRRSRSSSRTYSSPSSYRRSRSRSFTPLPQFDRRKAFETRKRLIEESWHRRIQHSVRACEREISPIREHRSSRRSSFSKADYTDKHGHIDKQKLLEIATKNATRLAMEGKLPKGAELVKSMTNKSVNQLIAICKQLQNEENLLPRGRSSSEDEDRRYMKRYDEYRERRDRSKDREFSNRAVRPAPDRRKVEAEQRKEAVKREENKLRLTFPVSSGVKHRVATNVPTNEGTAGPLVRYGEIGPLTTALAKVRTNIPSAYLAIQEASTSLNTQLPPENALKIEEKPLAASFVNHPPPPDIVSPSAYKIALEAAERLKKDKAKEPILATCSEFIGPVIPIEQKPAIPLVDPSNLKTELKPELVDVPAVSSWDKPGHLIAREAFLKKIGTLQENPTENVKSQIDTTSNHVNRNINEPQPCISDVESVIQSCVTSIADEQQEVDASTSSKTNLTSSASDEKFVAPNTVKPSTKNVNLSIPSKIQLSLPSTSKITKKEDVDIKEDNPSQAELMDRVQAYVESQVARQKAESVLHATILSAQLSQATFLKSETPAYFSTVSQSKDPIGATKVAKSVSELISERLRYTQRLQRDPNDYDARRKLKDVDDQMSKWAEDGFALPGEFTGHTGARVLSEKELEPSDPRFHAWAKKDQFKNAPELNGGIGMRLMEKMGWKPGQGLGRNAAGPIEPLYLDVKADKKGFFSEYLERIPKRESVLDPTGKNPVSVLMEVCSRNRWMNPEFVCDEMGPHNNRRYLWKAVLNGVEYSPSLPSSNKKAGKAQVCMVVLEALGFDSVVNILI</sequence>
<organism evidence="8 9">
    <name type="scientific">Meloidogyne javanica</name>
    <name type="common">Root-knot nematode worm</name>
    <dbReference type="NCBI Taxonomy" id="6303"/>
    <lineage>
        <taxon>Eukaryota</taxon>
        <taxon>Metazoa</taxon>
        <taxon>Ecdysozoa</taxon>
        <taxon>Nematoda</taxon>
        <taxon>Chromadorea</taxon>
        <taxon>Rhabditida</taxon>
        <taxon>Tylenchina</taxon>
        <taxon>Tylenchomorpha</taxon>
        <taxon>Tylenchoidea</taxon>
        <taxon>Meloidogynidae</taxon>
        <taxon>Meloidogyninae</taxon>
        <taxon>Meloidogyne</taxon>
        <taxon>Meloidogyne incognita group</taxon>
    </lineage>
</organism>
<feature type="compositionally biased region" description="Polar residues" evidence="5">
    <location>
        <begin position="703"/>
        <end position="731"/>
    </location>
</feature>
<dbReference type="InterPro" id="IPR011706">
    <property type="entry name" value="Cu-oxidase_C"/>
</dbReference>
<feature type="compositionally biased region" description="Low complexity" evidence="5">
    <location>
        <begin position="952"/>
        <end position="962"/>
    </location>
</feature>
<dbReference type="CDD" id="cd13905">
    <property type="entry name" value="CuRO_3_tcLLC2_insect_like"/>
    <property type="match status" value="1"/>
</dbReference>
<feature type="compositionally biased region" description="Basic and acidic residues" evidence="5">
    <location>
        <begin position="660"/>
        <end position="669"/>
    </location>
</feature>
<dbReference type="Pfam" id="PF00394">
    <property type="entry name" value="Cu-oxidase"/>
    <property type="match status" value="1"/>
</dbReference>
<dbReference type="SUPFAM" id="SSF49503">
    <property type="entry name" value="Cupredoxins"/>
    <property type="match status" value="3"/>
</dbReference>
<feature type="compositionally biased region" description="Basic residues" evidence="5">
    <location>
        <begin position="599"/>
        <end position="610"/>
    </location>
</feature>
<protein>
    <submittedName>
        <fullName evidence="9">G-patch domain-containing protein</fullName>
    </submittedName>
</protein>
<dbReference type="InterPro" id="IPR001117">
    <property type="entry name" value="Cu-oxidase_2nd"/>
</dbReference>
<feature type="region of interest" description="Disordered" evidence="5">
    <location>
        <begin position="1380"/>
        <end position="1401"/>
    </location>
</feature>
<feature type="region of interest" description="Disordered" evidence="5">
    <location>
        <begin position="1109"/>
        <end position="1143"/>
    </location>
</feature>
<dbReference type="WBParaSite" id="scaffold34117_cov243.g21198">
    <property type="protein sequence ID" value="scaffold34117_cov243.g21198"/>
    <property type="gene ID" value="scaffold34117_cov243.g21198"/>
</dbReference>
<feature type="compositionally biased region" description="Basic and acidic residues" evidence="5">
    <location>
        <begin position="1129"/>
        <end position="1143"/>
    </location>
</feature>
<dbReference type="SMART" id="SM00443">
    <property type="entry name" value="G_patch"/>
    <property type="match status" value="1"/>
</dbReference>
<evidence type="ECO:0000256" key="1">
    <source>
        <dbReference type="ARBA" id="ARBA00010609"/>
    </source>
</evidence>
<feature type="region of interest" description="Disordered" evidence="5">
    <location>
        <begin position="582"/>
        <end position="639"/>
    </location>
</feature>
<evidence type="ECO:0000256" key="5">
    <source>
        <dbReference type="SAM" id="MobiDB-lite"/>
    </source>
</evidence>
<evidence type="ECO:0000313" key="8">
    <source>
        <dbReference type="Proteomes" id="UP000887561"/>
    </source>
</evidence>
<comment type="similarity">
    <text evidence="1">Belongs to the multicopper oxidase family.</text>
</comment>
<feature type="region of interest" description="Disordered" evidence="5">
    <location>
        <begin position="660"/>
        <end position="740"/>
    </location>
</feature>
<keyword evidence="2" id="KW-0479">Metal-binding</keyword>
<dbReference type="PROSITE" id="PS50174">
    <property type="entry name" value="G_PATCH"/>
    <property type="match status" value="1"/>
</dbReference>
<dbReference type="Pfam" id="PF07731">
    <property type="entry name" value="Cu-oxidase_2"/>
    <property type="match status" value="1"/>
</dbReference>
<accession>A0A915MAY1</accession>
<dbReference type="GO" id="GO:0016491">
    <property type="term" value="F:oxidoreductase activity"/>
    <property type="evidence" value="ECO:0007669"/>
    <property type="project" value="UniProtKB-KW"/>
</dbReference>
<evidence type="ECO:0000256" key="2">
    <source>
        <dbReference type="ARBA" id="ARBA00022723"/>
    </source>
</evidence>
<feature type="compositionally biased region" description="Basic residues" evidence="5">
    <location>
        <begin position="933"/>
        <end position="951"/>
    </location>
</feature>
<name>A0A915MAY1_MELJA</name>
<dbReference type="GO" id="GO:0003723">
    <property type="term" value="F:RNA binding"/>
    <property type="evidence" value="ECO:0007669"/>
    <property type="project" value="UniProtKB-UniRule"/>
</dbReference>
<dbReference type="InterPro" id="IPR000467">
    <property type="entry name" value="G_patch_dom"/>
</dbReference>
<feature type="compositionally biased region" description="Basic residues" evidence="5">
    <location>
        <begin position="848"/>
        <end position="863"/>
    </location>
</feature>
<dbReference type="Gene3D" id="3.30.160.20">
    <property type="match status" value="1"/>
</dbReference>
<dbReference type="Gene3D" id="2.60.40.420">
    <property type="entry name" value="Cupredoxins - blue copper proteins"/>
    <property type="match status" value="3"/>
</dbReference>
<dbReference type="GO" id="GO:0051726">
    <property type="term" value="P:regulation of cell cycle"/>
    <property type="evidence" value="ECO:0007669"/>
    <property type="project" value="InterPro"/>
</dbReference>
<keyword evidence="4" id="KW-0694">RNA-binding</keyword>
<dbReference type="InterPro" id="IPR008972">
    <property type="entry name" value="Cupredoxin"/>
</dbReference>
<dbReference type="Pfam" id="PF01585">
    <property type="entry name" value="G-patch"/>
    <property type="match status" value="1"/>
</dbReference>
<dbReference type="PROSITE" id="PS50137">
    <property type="entry name" value="DS_RBD"/>
    <property type="match status" value="1"/>
</dbReference>
<feature type="region of interest" description="Disordered" evidence="5">
    <location>
        <begin position="836"/>
        <end position="981"/>
    </location>
</feature>
<reference evidence="9" key="1">
    <citation type="submission" date="2022-11" db="UniProtKB">
        <authorList>
            <consortium name="WormBaseParasite"/>
        </authorList>
    </citation>
    <scope>IDENTIFICATION</scope>
</reference>
<feature type="compositionally biased region" description="Basic and acidic residues" evidence="5">
    <location>
        <begin position="1109"/>
        <end position="1122"/>
    </location>
</feature>
<feature type="compositionally biased region" description="Basic and acidic residues" evidence="5">
    <location>
        <begin position="683"/>
        <end position="692"/>
    </location>
</feature>
<dbReference type="InterPro" id="IPR011707">
    <property type="entry name" value="Cu-oxidase-like_N"/>
</dbReference>
<evidence type="ECO:0000313" key="9">
    <source>
        <dbReference type="WBParaSite" id="scaffold34117_cov243.g21198"/>
    </source>
</evidence>
<dbReference type="CDD" id="cd04205">
    <property type="entry name" value="CuRO_2_LCC_like"/>
    <property type="match status" value="1"/>
</dbReference>
<feature type="compositionally biased region" description="Basic and acidic residues" evidence="5">
    <location>
        <begin position="619"/>
        <end position="628"/>
    </location>
</feature>
<dbReference type="InterPro" id="IPR014720">
    <property type="entry name" value="dsRBD_dom"/>
</dbReference>
<dbReference type="PANTHER" id="PTHR46528:SF1">
    <property type="entry name" value="PROTEIN SON"/>
    <property type="match status" value="1"/>
</dbReference>
<dbReference type="PANTHER" id="PTHR46528">
    <property type="entry name" value="PROTEIN SON"/>
    <property type="match status" value="1"/>
</dbReference>
<dbReference type="InterPro" id="IPR032922">
    <property type="entry name" value="SON"/>
</dbReference>
<dbReference type="SMART" id="SM00358">
    <property type="entry name" value="DSRM"/>
    <property type="match status" value="1"/>
</dbReference>
<dbReference type="Pfam" id="PF07732">
    <property type="entry name" value="Cu-oxidase_3"/>
    <property type="match status" value="1"/>
</dbReference>
<dbReference type="InterPro" id="IPR002355">
    <property type="entry name" value="Cu_oxidase_Cu_BS"/>
</dbReference>
<feature type="compositionally biased region" description="Polar residues" evidence="5">
    <location>
        <begin position="1380"/>
        <end position="1397"/>
    </location>
</feature>
<dbReference type="SUPFAM" id="SSF54768">
    <property type="entry name" value="dsRNA-binding domain-like"/>
    <property type="match status" value="1"/>
</dbReference>
<dbReference type="GO" id="GO:0005507">
    <property type="term" value="F:copper ion binding"/>
    <property type="evidence" value="ECO:0007669"/>
    <property type="project" value="InterPro"/>
</dbReference>
<evidence type="ECO:0000256" key="4">
    <source>
        <dbReference type="PROSITE-ProRule" id="PRU00266"/>
    </source>
</evidence>
<evidence type="ECO:0000259" key="6">
    <source>
        <dbReference type="PROSITE" id="PS50137"/>
    </source>
</evidence>
<proteinExistence type="inferred from homology"/>
<feature type="domain" description="DRBM" evidence="6">
    <location>
        <begin position="1661"/>
        <end position="1730"/>
    </location>
</feature>
<feature type="compositionally biased region" description="Basic and acidic residues" evidence="5">
    <location>
        <begin position="793"/>
        <end position="812"/>
    </location>
</feature>
<dbReference type="Proteomes" id="UP000887561">
    <property type="component" value="Unplaced"/>
</dbReference>
<dbReference type="GO" id="GO:0048024">
    <property type="term" value="P:regulation of mRNA splicing, via spliceosome"/>
    <property type="evidence" value="ECO:0007669"/>
    <property type="project" value="TreeGrafter"/>
</dbReference>
<dbReference type="PROSITE" id="PS00080">
    <property type="entry name" value="MULTICOPPER_OXIDASE2"/>
    <property type="match status" value="1"/>
</dbReference>
<evidence type="ECO:0000259" key="7">
    <source>
        <dbReference type="PROSITE" id="PS50174"/>
    </source>
</evidence>
<feature type="domain" description="G-patch" evidence="7">
    <location>
        <begin position="1599"/>
        <end position="1640"/>
    </location>
</feature>
<keyword evidence="3" id="KW-0560">Oxidoreductase</keyword>
<keyword evidence="8" id="KW-1185">Reference proteome</keyword>